<evidence type="ECO:0008006" key="4">
    <source>
        <dbReference type="Google" id="ProtNLM"/>
    </source>
</evidence>
<keyword evidence="1" id="KW-0812">Transmembrane</keyword>
<dbReference type="RefSeq" id="WP_046005175.1">
    <property type="nucleotide sequence ID" value="NZ_JXYA01000026.1"/>
</dbReference>
<dbReference type="PANTHER" id="PTHR40106:SF1">
    <property type="entry name" value="INNER MEMBRANE PROTEIN RCLC"/>
    <property type="match status" value="1"/>
</dbReference>
<organism evidence="2 3">
    <name type="scientific">Pseudoalteromonas rubra</name>
    <dbReference type="NCBI Taxonomy" id="43658"/>
    <lineage>
        <taxon>Bacteria</taxon>
        <taxon>Pseudomonadati</taxon>
        <taxon>Pseudomonadota</taxon>
        <taxon>Gammaproteobacteria</taxon>
        <taxon>Alteromonadales</taxon>
        <taxon>Pseudoalteromonadaceae</taxon>
        <taxon>Pseudoalteromonas</taxon>
    </lineage>
</organism>
<dbReference type="OrthoDB" id="1118972at2"/>
<keyword evidence="1" id="KW-1133">Transmembrane helix</keyword>
<dbReference type="GO" id="GO:1901530">
    <property type="term" value="P:response to hypochlorite"/>
    <property type="evidence" value="ECO:0007669"/>
    <property type="project" value="TreeGrafter"/>
</dbReference>
<accession>A0A0F4QLL8</accession>
<evidence type="ECO:0000256" key="1">
    <source>
        <dbReference type="SAM" id="Phobius"/>
    </source>
</evidence>
<keyword evidence="1" id="KW-0472">Membrane</keyword>
<keyword evidence="3" id="KW-1185">Reference proteome</keyword>
<evidence type="ECO:0000313" key="3">
    <source>
        <dbReference type="Proteomes" id="UP000033452"/>
    </source>
</evidence>
<dbReference type="PATRIC" id="fig|43658.5.peg.2489"/>
<evidence type="ECO:0000313" key="2">
    <source>
        <dbReference type="EMBL" id="KJZ08521.1"/>
    </source>
</evidence>
<dbReference type="GO" id="GO:0005886">
    <property type="term" value="C:plasma membrane"/>
    <property type="evidence" value="ECO:0007669"/>
    <property type="project" value="TreeGrafter"/>
</dbReference>
<name>A0A0F4QLL8_9GAMM</name>
<protein>
    <recommendedName>
        <fullName evidence="4">DUF417 domain-containing protein</fullName>
    </recommendedName>
</protein>
<dbReference type="Pfam" id="PF04224">
    <property type="entry name" value="DUF417"/>
    <property type="match status" value="1"/>
</dbReference>
<reference evidence="2 3" key="1">
    <citation type="journal article" date="2015" name="BMC Genomics">
        <title>Genome mining reveals unlocked bioactive potential of marine Gram-negative bacteria.</title>
        <authorList>
            <person name="Machado H."/>
            <person name="Sonnenschein E.C."/>
            <person name="Melchiorsen J."/>
            <person name="Gram L."/>
        </authorList>
    </citation>
    <scope>NUCLEOTIDE SEQUENCE [LARGE SCALE GENOMIC DNA]</scope>
    <source>
        <strain evidence="2 3">S2471</strain>
    </source>
</reference>
<dbReference type="Proteomes" id="UP000033452">
    <property type="component" value="Unassembled WGS sequence"/>
</dbReference>
<feature type="transmembrane region" description="Helical" evidence="1">
    <location>
        <begin position="182"/>
        <end position="209"/>
    </location>
</feature>
<feature type="transmembrane region" description="Helical" evidence="1">
    <location>
        <begin position="81"/>
        <end position="102"/>
    </location>
</feature>
<dbReference type="AlphaFoldDB" id="A0A0F4QLL8"/>
<feature type="transmembrane region" description="Helical" evidence="1">
    <location>
        <begin position="143"/>
        <end position="162"/>
    </location>
</feature>
<feature type="transmembrane region" description="Helical" evidence="1">
    <location>
        <begin position="216"/>
        <end position="239"/>
    </location>
</feature>
<proteinExistence type="predicted"/>
<dbReference type="PANTHER" id="PTHR40106">
    <property type="entry name" value="INNER MEMBRANE PROTEIN RCLC"/>
    <property type="match status" value="1"/>
</dbReference>
<feature type="transmembrane region" description="Helical" evidence="1">
    <location>
        <begin position="251"/>
        <end position="273"/>
    </location>
</feature>
<feature type="transmembrane region" description="Helical" evidence="1">
    <location>
        <begin position="108"/>
        <end position="131"/>
    </location>
</feature>
<feature type="transmembrane region" description="Helical" evidence="1">
    <location>
        <begin position="12"/>
        <end position="34"/>
    </location>
</feature>
<feature type="transmembrane region" description="Helical" evidence="1">
    <location>
        <begin position="54"/>
        <end position="74"/>
    </location>
</feature>
<sequence length="283" mass="31296">MSHSTNHKIITYILAVTLIVIGSSFILGGHTRYIENAFGFYSMTGMYSSKSLGLFWGGFCLLTGITLAAAPYLSALRRPQFGLLILLSAIMLLTLFDSGRWIAEHGGFPVIGSGQGIIKYFALLPLAFYLCFGTRFTERTHALMNYIPVAIVLFWIGGMKFLELEAKAIVPLVETSPFMSWLYTLFSVQTASDLIGIYDLVFAILLGVGIWLRKRYIVLLGIAATGAVFIMTQTFLFSAQGGFADTTLIDGLGLFIIKDLWFICNLFIIFEYARGCEDTAAEK</sequence>
<comment type="caution">
    <text evidence="2">The sequence shown here is derived from an EMBL/GenBank/DDBJ whole genome shotgun (WGS) entry which is preliminary data.</text>
</comment>
<dbReference type="EMBL" id="JXYA01000026">
    <property type="protein sequence ID" value="KJZ08521.1"/>
    <property type="molecule type" value="Genomic_DNA"/>
</dbReference>
<dbReference type="InterPro" id="IPR007339">
    <property type="entry name" value="RclC-like"/>
</dbReference>
<gene>
    <name evidence="2" type="ORF">TW77_11755</name>
</gene>